<dbReference type="Gene3D" id="3.30.70.20">
    <property type="match status" value="1"/>
</dbReference>
<dbReference type="RefSeq" id="WP_011991458.1">
    <property type="nucleotide sequence ID" value="NC_009712.1"/>
</dbReference>
<dbReference type="AlphaFoldDB" id="A7I5F9"/>
<reference evidence="3" key="1">
    <citation type="journal article" date="2015" name="Microbiology">
        <title>Genome of Methanoregula boonei 6A8 reveals adaptations to oligotrophic peatland environments.</title>
        <authorList>
            <person name="Braeuer S."/>
            <person name="Cadillo-Quiroz H."/>
            <person name="Kyrpides N."/>
            <person name="Woyke T."/>
            <person name="Goodwin L."/>
            <person name="Detter C."/>
            <person name="Podell S."/>
            <person name="Yavitt J.B."/>
            <person name="Zinder S.H."/>
        </authorList>
    </citation>
    <scope>NUCLEOTIDE SEQUENCE [LARGE SCALE GENOMIC DNA]</scope>
    <source>
        <strain evidence="3">DSM 21154 / JCM 14090 / 6A8</strain>
    </source>
</reference>
<evidence type="ECO:0000259" key="1">
    <source>
        <dbReference type="PROSITE" id="PS51379"/>
    </source>
</evidence>
<evidence type="ECO:0000313" key="2">
    <source>
        <dbReference type="EMBL" id="ABS54970.1"/>
    </source>
</evidence>
<organism evidence="2 3">
    <name type="scientific">Methanoregula boonei (strain DSM 21154 / JCM 14090 / 6A8)</name>
    <dbReference type="NCBI Taxonomy" id="456442"/>
    <lineage>
        <taxon>Archaea</taxon>
        <taxon>Methanobacteriati</taxon>
        <taxon>Methanobacteriota</taxon>
        <taxon>Stenosarchaea group</taxon>
        <taxon>Methanomicrobia</taxon>
        <taxon>Methanomicrobiales</taxon>
        <taxon>Methanoregulaceae</taxon>
        <taxon>Methanoregula</taxon>
    </lineage>
</organism>
<keyword evidence="3" id="KW-1185">Reference proteome</keyword>
<dbReference type="KEGG" id="mbn:Mboo_0452"/>
<dbReference type="Proteomes" id="UP000002408">
    <property type="component" value="Chromosome"/>
</dbReference>
<feature type="domain" description="4Fe-4S ferredoxin-type" evidence="1">
    <location>
        <begin position="47"/>
        <end position="77"/>
    </location>
</feature>
<evidence type="ECO:0000313" key="3">
    <source>
        <dbReference type="Proteomes" id="UP000002408"/>
    </source>
</evidence>
<dbReference type="STRING" id="456442.Mboo_0452"/>
<dbReference type="HOGENOM" id="CLU_2581375_0_0_2"/>
<dbReference type="InterPro" id="IPR017900">
    <property type="entry name" value="4Fe4S_Fe_S_CS"/>
</dbReference>
<sequence length="80" mass="9192">MEIRPSITVGNEVCIDQYLCHRSSHCHTKHQCMDLCLMGVFVLVKGDGVYPERSQLCCMCFLCHEFCPVQAITVRWTLRA</sequence>
<dbReference type="GO" id="GO:0016491">
    <property type="term" value="F:oxidoreductase activity"/>
    <property type="evidence" value="ECO:0007669"/>
    <property type="project" value="UniProtKB-ARBA"/>
</dbReference>
<dbReference type="SUPFAM" id="SSF54862">
    <property type="entry name" value="4Fe-4S ferredoxins"/>
    <property type="match status" value="1"/>
</dbReference>
<name>A7I5F9_METB6</name>
<protein>
    <submittedName>
        <fullName evidence="2">4Fe-4S ferredoxin, iron-sulfur binding domain protein</fullName>
    </submittedName>
</protein>
<dbReference type="InterPro" id="IPR017896">
    <property type="entry name" value="4Fe4S_Fe-S-bd"/>
</dbReference>
<gene>
    <name evidence="2" type="ordered locus">Mboo_0452</name>
</gene>
<dbReference type="GeneID" id="43367548"/>
<dbReference type="PROSITE" id="PS00198">
    <property type="entry name" value="4FE4S_FER_1"/>
    <property type="match status" value="1"/>
</dbReference>
<dbReference type="EMBL" id="CP000780">
    <property type="protein sequence ID" value="ABS54970.1"/>
    <property type="molecule type" value="Genomic_DNA"/>
</dbReference>
<dbReference type="OrthoDB" id="5583at2157"/>
<accession>A7I5F9</accession>
<proteinExistence type="predicted"/>
<dbReference type="PROSITE" id="PS51379">
    <property type="entry name" value="4FE4S_FER_2"/>
    <property type="match status" value="1"/>
</dbReference>